<keyword evidence="2" id="KW-0238">DNA-binding</keyword>
<dbReference type="PANTHER" id="PTHR43280:SF2">
    <property type="entry name" value="HTH-TYPE TRANSCRIPTIONAL REGULATOR EXSA"/>
    <property type="match status" value="1"/>
</dbReference>
<dbReference type="PANTHER" id="PTHR43280">
    <property type="entry name" value="ARAC-FAMILY TRANSCRIPTIONAL REGULATOR"/>
    <property type="match status" value="1"/>
</dbReference>
<accession>A0A6C0FUJ4</accession>
<keyword evidence="6" id="KW-1185">Reference proteome</keyword>
<reference evidence="5 6" key="1">
    <citation type="submission" date="2020-01" db="EMBL/GenBank/DDBJ databases">
        <title>Paenibacillus sp. nov., isolated from tomato rhizosphere.</title>
        <authorList>
            <person name="Weon H.-Y."/>
            <person name="Lee S.A."/>
        </authorList>
    </citation>
    <scope>NUCLEOTIDE SEQUENCE [LARGE SCALE GENOMIC DNA]</scope>
    <source>
        <strain evidence="5 6">12200R-189</strain>
    </source>
</reference>
<dbReference type="AlphaFoldDB" id="A0A6C0FUJ4"/>
<dbReference type="InterPro" id="IPR018060">
    <property type="entry name" value="HTH_AraC"/>
</dbReference>
<dbReference type="KEGG" id="plyc:GXP70_13285"/>
<name>A0A6C0FUJ4_9BACL</name>
<dbReference type="RefSeq" id="WP_162357266.1">
    <property type="nucleotide sequence ID" value="NZ_CP048209.1"/>
</dbReference>
<evidence type="ECO:0000256" key="2">
    <source>
        <dbReference type="ARBA" id="ARBA00023125"/>
    </source>
</evidence>
<dbReference type="SUPFAM" id="SSF46689">
    <property type="entry name" value="Homeodomain-like"/>
    <property type="match status" value="1"/>
</dbReference>
<feature type="domain" description="HTH araC/xylS-type" evidence="4">
    <location>
        <begin position="171"/>
        <end position="272"/>
    </location>
</feature>
<dbReference type="SUPFAM" id="SSF51215">
    <property type="entry name" value="Regulatory protein AraC"/>
    <property type="match status" value="1"/>
</dbReference>
<evidence type="ECO:0000256" key="1">
    <source>
        <dbReference type="ARBA" id="ARBA00023015"/>
    </source>
</evidence>
<dbReference type="InterPro" id="IPR003313">
    <property type="entry name" value="AraC-bd"/>
</dbReference>
<sequence>MNGMQPWLQLIEKASLHIVQHDLHRRSELQQRNRVLPFYVVSYIKEGSCRLRLGGRDYQAKQGDVLFVPPNALHDHVKDSAEETVFLWWHFTLNIAGCMDALQLFHFPPVFRLPDPERFERAFLEYRRCAEQPASLADSLMKGAKALELIAILIDAALRQPDVRLKAVYADAFTSMLNELLDMPVSRVDLADLGERYHMHPTYISNQFKKIFGITPMQLQLQLRLQKAKQLLETEKRPIGEVAKLIGYEDTDDFSRFFKSKTGISPLRYRNESKNWPSL</sequence>
<dbReference type="InterPro" id="IPR014710">
    <property type="entry name" value="RmlC-like_jellyroll"/>
</dbReference>
<gene>
    <name evidence="5" type="ORF">GXP70_13285</name>
</gene>
<dbReference type="Gene3D" id="1.10.10.60">
    <property type="entry name" value="Homeodomain-like"/>
    <property type="match status" value="2"/>
</dbReference>
<evidence type="ECO:0000259" key="4">
    <source>
        <dbReference type="PROSITE" id="PS01124"/>
    </source>
</evidence>
<evidence type="ECO:0000313" key="6">
    <source>
        <dbReference type="Proteomes" id="UP000476064"/>
    </source>
</evidence>
<dbReference type="GO" id="GO:0043565">
    <property type="term" value="F:sequence-specific DNA binding"/>
    <property type="evidence" value="ECO:0007669"/>
    <property type="project" value="InterPro"/>
</dbReference>
<keyword evidence="3" id="KW-0804">Transcription</keyword>
<dbReference type="Gene3D" id="2.60.120.10">
    <property type="entry name" value="Jelly Rolls"/>
    <property type="match status" value="1"/>
</dbReference>
<organism evidence="5 6">
    <name type="scientific">Paenibacillus lycopersici</name>
    <dbReference type="NCBI Taxonomy" id="2704462"/>
    <lineage>
        <taxon>Bacteria</taxon>
        <taxon>Bacillati</taxon>
        <taxon>Bacillota</taxon>
        <taxon>Bacilli</taxon>
        <taxon>Bacillales</taxon>
        <taxon>Paenibacillaceae</taxon>
        <taxon>Paenibacillus</taxon>
    </lineage>
</organism>
<dbReference type="Proteomes" id="UP000476064">
    <property type="component" value="Chromosome"/>
</dbReference>
<dbReference type="Pfam" id="PF02311">
    <property type="entry name" value="AraC_binding"/>
    <property type="match status" value="1"/>
</dbReference>
<dbReference type="EMBL" id="CP048209">
    <property type="protein sequence ID" value="QHT60826.1"/>
    <property type="molecule type" value="Genomic_DNA"/>
</dbReference>
<proteinExistence type="predicted"/>
<evidence type="ECO:0000313" key="5">
    <source>
        <dbReference type="EMBL" id="QHT60826.1"/>
    </source>
</evidence>
<dbReference type="GO" id="GO:0003700">
    <property type="term" value="F:DNA-binding transcription factor activity"/>
    <property type="evidence" value="ECO:0007669"/>
    <property type="project" value="InterPro"/>
</dbReference>
<evidence type="ECO:0000256" key="3">
    <source>
        <dbReference type="ARBA" id="ARBA00023163"/>
    </source>
</evidence>
<protein>
    <submittedName>
        <fullName evidence="5">AraC family transcriptional regulator</fullName>
    </submittedName>
</protein>
<dbReference type="PROSITE" id="PS01124">
    <property type="entry name" value="HTH_ARAC_FAMILY_2"/>
    <property type="match status" value="1"/>
</dbReference>
<dbReference type="InterPro" id="IPR009057">
    <property type="entry name" value="Homeodomain-like_sf"/>
</dbReference>
<keyword evidence="1" id="KW-0805">Transcription regulation</keyword>
<dbReference type="InterPro" id="IPR020449">
    <property type="entry name" value="Tscrpt_reg_AraC-type_HTH"/>
</dbReference>
<dbReference type="InterPro" id="IPR037923">
    <property type="entry name" value="HTH-like"/>
</dbReference>
<dbReference type="SMART" id="SM00342">
    <property type="entry name" value="HTH_ARAC"/>
    <property type="match status" value="1"/>
</dbReference>
<dbReference type="PRINTS" id="PR00032">
    <property type="entry name" value="HTHARAC"/>
</dbReference>
<dbReference type="Pfam" id="PF12833">
    <property type="entry name" value="HTH_18"/>
    <property type="match status" value="1"/>
</dbReference>